<organism evidence="1 2">
    <name type="scientific">Paraburkholderia phymatum</name>
    <dbReference type="NCBI Taxonomy" id="148447"/>
    <lineage>
        <taxon>Bacteria</taxon>
        <taxon>Pseudomonadati</taxon>
        <taxon>Pseudomonadota</taxon>
        <taxon>Betaproteobacteria</taxon>
        <taxon>Burkholderiales</taxon>
        <taxon>Burkholderiaceae</taxon>
        <taxon>Paraburkholderia</taxon>
    </lineage>
</organism>
<sequence>MRDNNSIGPWIRRFLLEHVATERNLARNTQLSYRDTLVLLLPFLSKALGKPVDRLSIDDLSPASVRSFLRYLEKERRCSGATRNLRLATIHSLAKFIGMHSPEHVAWCAALRGVPFKKTASSTLTYLDKPEMEALLHTPDLQTALGMRDHALLLFLYNTGARADEAAHLSLNDIKWGTSPAVRLVGKGKMRWCPIWPRTADVLKPLVAGRACGEFVFLNRLNQPLTRFGIYAVVRRTVAQASQTLPSLMSKTISPHCLRHTCAVHLLRSGVDINTIRAWLGHVSLDTTHIYAEVDLKMKAKALALCDLPKETRTRPWHTDAGLMSFLKAL</sequence>
<name>A0ACC6U7Y5_9BURK</name>
<proteinExistence type="predicted"/>
<dbReference type="EMBL" id="JBFRCH010000023">
    <property type="protein sequence ID" value="MEX3935808.1"/>
    <property type="molecule type" value="Genomic_DNA"/>
</dbReference>
<accession>A0ACC6U7Y5</accession>
<reference evidence="1" key="1">
    <citation type="submission" date="2024-07" db="EMBL/GenBank/DDBJ databases">
        <title>A survey of Mimosa microsymbionts across Brazilian biomes reveals a high diversity of Paraburkholderia nodulating endemic species, but also that Cupriavidus is common as a symbiont of widespread species.</title>
        <authorList>
            <person name="Rouws L."/>
            <person name="Barauna A."/>
            <person name="Beukes C."/>
            <person name="Rouws J.R.C."/>
            <person name="De Faria S.M."/>
            <person name="Gross E."/>
            <person name="Bueno Dos Reis Junior F."/>
            <person name="Simon M.F."/>
            <person name="Maluk M."/>
            <person name="Odee D.W."/>
            <person name="Kenicer G."/>
            <person name="Young J.P.W."/>
            <person name="Reis V.M."/>
            <person name="Zilli J."/>
            <person name="James E.K."/>
        </authorList>
    </citation>
    <scope>NUCLEOTIDE SEQUENCE</scope>
    <source>
        <strain evidence="1">EG181B</strain>
    </source>
</reference>
<comment type="caution">
    <text evidence="1">The sequence shown here is derived from an EMBL/GenBank/DDBJ whole genome shotgun (WGS) entry which is preliminary data.</text>
</comment>
<evidence type="ECO:0000313" key="2">
    <source>
        <dbReference type="Proteomes" id="UP001558850"/>
    </source>
</evidence>
<dbReference type="Proteomes" id="UP001558850">
    <property type="component" value="Unassembled WGS sequence"/>
</dbReference>
<evidence type="ECO:0000313" key="1">
    <source>
        <dbReference type="EMBL" id="MEX3935808.1"/>
    </source>
</evidence>
<gene>
    <name evidence="1" type="ORF">AB4Y32_29120</name>
</gene>
<keyword evidence="2" id="KW-1185">Reference proteome</keyword>
<protein>
    <submittedName>
        <fullName evidence="1">Tyrosine-type recombinase/integrase</fullName>
    </submittedName>
</protein>